<name>A0A3P7Z0T3_9TREM</name>
<organism evidence="1 2">
    <name type="scientific">Schistosoma mattheei</name>
    <dbReference type="NCBI Taxonomy" id="31246"/>
    <lineage>
        <taxon>Eukaryota</taxon>
        <taxon>Metazoa</taxon>
        <taxon>Spiralia</taxon>
        <taxon>Lophotrochozoa</taxon>
        <taxon>Platyhelminthes</taxon>
        <taxon>Trematoda</taxon>
        <taxon>Digenea</taxon>
        <taxon>Strigeidida</taxon>
        <taxon>Schistosomatoidea</taxon>
        <taxon>Schistosomatidae</taxon>
        <taxon>Schistosoma</taxon>
    </lineage>
</organism>
<evidence type="ECO:0000313" key="1">
    <source>
        <dbReference type="EMBL" id="VDO93550.1"/>
    </source>
</evidence>
<dbReference type="EMBL" id="UZAL01005550">
    <property type="protein sequence ID" value="VDO93550.1"/>
    <property type="molecule type" value="Genomic_DNA"/>
</dbReference>
<gene>
    <name evidence="1" type="ORF">SMTD_LOCUS3253</name>
</gene>
<sequence length="55" mass="6891">MTELSYNFFSNQWKIRNTRKEHIYRRRSMIFMRQILLCQRKASWNLTLPNTLQNI</sequence>
<evidence type="ECO:0000313" key="2">
    <source>
        <dbReference type="Proteomes" id="UP000269396"/>
    </source>
</evidence>
<keyword evidence="2" id="KW-1185">Reference proteome</keyword>
<dbReference type="AlphaFoldDB" id="A0A3P7Z0T3"/>
<protein>
    <submittedName>
        <fullName evidence="1">Uncharacterized protein</fullName>
    </submittedName>
</protein>
<reference evidence="1 2" key="1">
    <citation type="submission" date="2018-11" db="EMBL/GenBank/DDBJ databases">
        <authorList>
            <consortium name="Pathogen Informatics"/>
        </authorList>
    </citation>
    <scope>NUCLEOTIDE SEQUENCE [LARGE SCALE GENOMIC DNA]</scope>
    <source>
        <strain>Denwood</strain>
        <strain evidence="2">Zambia</strain>
    </source>
</reference>
<dbReference type="Proteomes" id="UP000269396">
    <property type="component" value="Unassembled WGS sequence"/>
</dbReference>
<proteinExistence type="predicted"/>
<accession>A0A3P7Z0T3</accession>